<evidence type="ECO:0000313" key="5">
    <source>
        <dbReference type="EMBL" id="CUS12943.1"/>
    </source>
</evidence>
<feature type="repeat" description="ANK" evidence="3">
    <location>
        <begin position="117"/>
        <end position="151"/>
    </location>
</feature>
<reference evidence="5" key="1">
    <citation type="submission" date="2015-10" db="EMBL/GenBank/DDBJ databases">
        <authorList>
            <person name="Regsiter A."/>
            <person name="william w."/>
        </authorList>
    </citation>
    <scope>NUCLEOTIDE SEQUENCE</scope>
    <source>
        <strain evidence="5">Montdore</strain>
    </source>
</reference>
<evidence type="ECO:0000259" key="4">
    <source>
        <dbReference type="PROSITE" id="PS50181"/>
    </source>
</evidence>
<organism evidence="5 6">
    <name type="scientific">Tuber aestivum</name>
    <name type="common">summer truffle</name>
    <dbReference type="NCBI Taxonomy" id="59557"/>
    <lineage>
        <taxon>Eukaryota</taxon>
        <taxon>Fungi</taxon>
        <taxon>Dikarya</taxon>
        <taxon>Ascomycota</taxon>
        <taxon>Pezizomycotina</taxon>
        <taxon>Pezizomycetes</taxon>
        <taxon>Pezizales</taxon>
        <taxon>Tuberaceae</taxon>
        <taxon>Tuber</taxon>
    </lineage>
</organism>
<feature type="repeat" description="ANK" evidence="3">
    <location>
        <begin position="84"/>
        <end position="116"/>
    </location>
</feature>
<evidence type="ECO:0000256" key="1">
    <source>
        <dbReference type="ARBA" id="ARBA00022737"/>
    </source>
</evidence>
<dbReference type="PROSITE" id="PS50181">
    <property type="entry name" value="FBOX"/>
    <property type="match status" value="1"/>
</dbReference>
<dbReference type="SMART" id="SM00248">
    <property type="entry name" value="ANK"/>
    <property type="match status" value="7"/>
</dbReference>
<dbReference type="PANTHER" id="PTHR24126:SF14">
    <property type="entry name" value="ANK_REP_REGION DOMAIN-CONTAINING PROTEIN"/>
    <property type="match status" value="1"/>
</dbReference>
<dbReference type="PROSITE" id="PS50088">
    <property type="entry name" value="ANK_REPEAT"/>
    <property type="match status" value="7"/>
</dbReference>
<sequence>MSLPTLPTELLLLIISHLQPRDLKHLIETSRKLHIILTPHLHHHALQSKNGLSALCWAAKKGHIPLVSLLLSWGLAVNDASGPYRKTPLQVAVTWNREEVVKLLLSHGADLEARDIRHETALHTAVEACYTQESIVRILLDAGADIKAKSRTGLTALHFAVESGDVGITQLLLERGVEVNTVNLFGATALYSAMQLRRPNTLVRLLLSFGADPNRFHPGETKTPLHLSVDRRDLTITRMLLENGASIDAVDVDNGDTPIHRAIKNGDGRMFRLLLEFNPDMEIQDRSGKDALAVARYRGEAEMVVELQTRLGLGVVELSLSEVDEVVEEIYDSLSSPS</sequence>
<dbReference type="InterPro" id="IPR036770">
    <property type="entry name" value="Ankyrin_rpt-contain_sf"/>
</dbReference>
<evidence type="ECO:0000313" key="6">
    <source>
        <dbReference type="Proteomes" id="UP001412239"/>
    </source>
</evidence>
<dbReference type="PANTHER" id="PTHR24126">
    <property type="entry name" value="ANKYRIN REPEAT, PH AND SEC7 DOMAIN CONTAINING PROTEIN SECG-RELATED"/>
    <property type="match status" value="1"/>
</dbReference>
<keyword evidence="2 3" id="KW-0040">ANK repeat</keyword>
<dbReference type="Pfam" id="PF12796">
    <property type="entry name" value="Ank_2"/>
    <property type="match status" value="2"/>
</dbReference>
<dbReference type="InterPro" id="IPR001810">
    <property type="entry name" value="F-box_dom"/>
</dbReference>
<feature type="repeat" description="ANK" evidence="3">
    <location>
        <begin position="185"/>
        <end position="218"/>
    </location>
</feature>
<dbReference type="Gene3D" id="1.25.40.20">
    <property type="entry name" value="Ankyrin repeat-containing domain"/>
    <property type="match status" value="3"/>
</dbReference>
<name>A0A292Q2I3_9PEZI</name>
<gene>
    <name evidence="5" type="ORF">GSTUAT00002994001</name>
</gene>
<dbReference type="PROSITE" id="PS50297">
    <property type="entry name" value="ANK_REP_REGION"/>
    <property type="match status" value="7"/>
</dbReference>
<feature type="repeat" description="ANK" evidence="3">
    <location>
        <begin position="254"/>
        <end position="286"/>
    </location>
</feature>
<evidence type="ECO:0000256" key="2">
    <source>
        <dbReference type="ARBA" id="ARBA00023043"/>
    </source>
</evidence>
<evidence type="ECO:0000256" key="3">
    <source>
        <dbReference type="PROSITE-ProRule" id="PRU00023"/>
    </source>
</evidence>
<feature type="repeat" description="ANK" evidence="3">
    <location>
        <begin position="50"/>
        <end position="82"/>
    </location>
</feature>
<dbReference type="Proteomes" id="UP001412239">
    <property type="component" value="Unassembled WGS sequence"/>
</dbReference>
<dbReference type="Pfam" id="PF13637">
    <property type="entry name" value="Ank_4"/>
    <property type="match status" value="1"/>
</dbReference>
<dbReference type="SUPFAM" id="SSF81383">
    <property type="entry name" value="F-box domain"/>
    <property type="match status" value="1"/>
</dbReference>
<protein>
    <recommendedName>
        <fullName evidence="4">F-box domain-containing protein</fullName>
    </recommendedName>
</protein>
<dbReference type="PRINTS" id="PR01415">
    <property type="entry name" value="ANKYRIN"/>
</dbReference>
<feature type="repeat" description="ANK" evidence="3">
    <location>
        <begin position="152"/>
        <end position="184"/>
    </location>
</feature>
<dbReference type="AlphaFoldDB" id="A0A292Q2I3"/>
<keyword evidence="1" id="KW-0677">Repeat</keyword>
<feature type="domain" description="F-box" evidence="4">
    <location>
        <begin position="1"/>
        <end position="46"/>
    </location>
</feature>
<dbReference type="SUPFAM" id="SSF48403">
    <property type="entry name" value="Ankyrin repeat"/>
    <property type="match status" value="1"/>
</dbReference>
<feature type="repeat" description="ANK" evidence="3">
    <location>
        <begin position="220"/>
        <end position="252"/>
    </location>
</feature>
<accession>A0A292Q2I3</accession>
<keyword evidence="6" id="KW-1185">Reference proteome</keyword>
<dbReference type="InterPro" id="IPR036047">
    <property type="entry name" value="F-box-like_dom_sf"/>
</dbReference>
<proteinExistence type="predicted"/>
<dbReference type="EMBL" id="LN890980">
    <property type="protein sequence ID" value="CUS12943.1"/>
    <property type="molecule type" value="Genomic_DNA"/>
</dbReference>
<dbReference type="InterPro" id="IPR002110">
    <property type="entry name" value="Ankyrin_rpt"/>
</dbReference>